<dbReference type="OrthoDB" id="9797519at2"/>
<evidence type="ECO:0000313" key="4">
    <source>
        <dbReference type="EMBL" id="KDR94075.1"/>
    </source>
</evidence>
<dbReference type="RefSeq" id="WP_038267900.1">
    <property type="nucleotide sequence ID" value="NZ_FSRH01000003.1"/>
</dbReference>
<dbReference type="InterPro" id="IPR051925">
    <property type="entry name" value="RNA-binding_domain"/>
</dbReference>
<gene>
    <name evidence="4" type="ORF">CLIT_23c03470</name>
</gene>
<dbReference type="SMART" id="SM01103">
    <property type="entry name" value="CRS1_YhbY"/>
    <property type="match status" value="1"/>
</dbReference>
<dbReference type="GO" id="GO:0003723">
    <property type="term" value="F:RNA binding"/>
    <property type="evidence" value="ECO:0007669"/>
    <property type="project" value="UniProtKB-UniRule"/>
</dbReference>
<evidence type="ECO:0000259" key="3">
    <source>
        <dbReference type="PROSITE" id="PS51295"/>
    </source>
</evidence>
<dbReference type="AlphaFoldDB" id="A0A069RCV6"/>
<dbReference type="Pfam" id="PF01985">
    <property type="entry name" value="CRS1_YhbY"/>
    <property type="match status" value="1"/>
</dbReference>
<organism evidence="4 5">
    <name type="scientific">Peptoclostridium litorale DSM 5388</name>
    <dbReference type="NCBI Taxonomy" id="1121324"/>
    <lineage>
        <taxon>Bacteria</taxon>
        <taxon>Bacillati</taxon>
        <taxon>Bacillota</taxon>
        <taxon>Clostridia</taxon>
        <taxon>Peptostreptococcales</taxon>
        <taxon>Peptoclostridiaceae</taxon>
        <taxon>Peptoclostridium</taxon>
    </lineage>
</organism>
<dbReference type="PANTHER" id="PTHR40065:SF3">
    <property type="entry name" value="RNA-BINDING PROTEIN YHBY"/>
    <property type="match status" value="1"/>
</dbReference>
<dbReference type="Gene3D" id="3.30.110.60">
    <property type="entry name" value="YhbY-like"/>
    <property type="match status" value="1"/>
</dbReference>
<dbReference type="SUPFAM" id="SSF75471">
    <property type="entry name" value="YhbY-like"/>
    <property type="match status" value="1"/>
</dbReference>
<protein>
    <recommendedName>
        <fullName evidence="3">CRM domain-containing protein</fullName>
    </recommendedName>
</protein>
<dbReference type="PROSITE" id="PS51295">
    <property type="entry name" value="CRM"/>
    <property type="match status" value="1"/>
</dbReference>
<dbReference type="STRING" id="1121324.CLIT_23c03470"/>
<accession>A0A069RCV6</accession>
<dbReference type="InterPro" id="IPR017924">
    <property type="entry name" value="RNA-binding_YhbY"/>
</dbReference>
<dbReference type="eggNOG" id="COG1534">
    <property type="taxonomic scope" value="Bacteria"/>
</dbReference>
<comment type="caution">
    <text evidence="4">The sequence shown here is derived from an EMBL/GenBank/DDBJ whole genome shotgun (WGS) entry which is preliminary data.</text>
</comment>
<name>A0A069RCV6_PEPLI</name>
<dbReference type="PANTHER" id="PTHR40065">
    <property type="entry name" value="RNA-BINDING PROTEIN YHBY"/>
    <property type="match status" value="1"/>
</dbReference>
<evidence type="ECO:0000313" key="5">
    <source>
        <dbReference type="Proteomes" id="UP000027946"/>
    </source>
</evidence>
<keyword evidence="5" id="KW-1185">Reference proteome</keyword>
<sequence length="98" mass="10852">MITGKQRAYLRGLANGIKPITQIGKEGVTDAFIKQLDAALNARELVKVHVLENSGLDVKECANEVVKRVNGNFVQAIGSKFTVYKRSKDNQQIKLPKK</sequence>
<evidence type="ECO:0000256" key="1">
    <source>
        <dbReference type="ARBA" id="ARBA00022884"/>
    </source>
</evidence>
<proteinExistence type="predicted"/>
<dbReference type="InterPro" id="IPR035920">
    <property type="entry name" value="YhbY-like_sf"/>
</dbReference>
<keyword evidence="1 2" id="KW-0694">RNA-binding</keyword>
<feature type="domain" description="CRM" evidence="3">
    <location>
        <begin position="1"/>
        <end position="96"/>
    </location>
</feature>
<dbReference type="NCBIfam" id="TIGR00253">
    <property type="entry name" value="RNA_bind_YhbY"/>
    <property type="match status" value="1"/>
</dbReference>
<dbReference type="InterPro" id="IPR001890">
    <property type="entry name" value="RNA-binding_CRM"/>
</dbReference>
<evidence type="ECO:0000256" key="2">
    <source>
        <dbReference type="PROSITE-ProRule" id="PRU00626"/>
    </source>
</evidence>
<dbReference type="EMBL" id="JJMM01000026">
    <property type="protein sequence ID" value="KDR94075.1"/>
    <property type="molecule type" value="Genomic_DNA"/>
</dbReference>
<reference evidence="4 5" key="1">
    <citation type="submission" date="2014-03" db="EMBL/GenBank/DDBJ databases">
        <title>Genome sequence of Clostridium litorale W6, DSM 5388.</title>
        <authorList>
            <person name="Poehlein A."/>
            <person name="Jagirdar A."/>
            <person name="Khonsari B."/>
            <person name="Chibani C.M."/>
            <person name="Gutierrez Gutierrez D.A."/>
            <person name="Davydova E."/>
            <person name="Alghaithi H.S."/>
            <person name="Nair K.P."/>
            <person name="Dhamotharan K."/>
            <person name="Chandran L."/>
            <person name="G W."/>
            <person name="Daniel R."/>
        </authorList>
    </citation>
    <scope>NUCLEOTIDE SEQUENCE [LARGE SCALE GENOMIC DNA]</scope>
    <source>
        <strain evidence="4 5">W6</strain>
    </source>
</reference>
<dbReference type="Proteomes" id="UP000027946">
    <property type="component" value="Unassembled WGS sequence"/>
</dbReference>